<organism evidence="1 2">
    <name type="scientific">Trichinella nativa</name>
    <dbReference type="NCBI Taxonomy" id="6335"/>
    <lineage>
        <taxon>Eukaryota</taxon>
        <taxon>Metazoa</taxon>
        <taxon>Ecdysozoa</taxon>
        <taxon>Nematoda</taxon>
        <taxon>Enoplea</taxon>
        <taxon>Dorylaimia</taxon>
        <taxon>Trichinellida</taxon>
        <taxon>Trichinellidae</taxon>
        <taxon>Trichinella</taxon>
    </lineage>
</organism>
<evidence type="ECO:0000313" key="1">
    <source>
        <dbReference type="EMBL" id="KRZ36308.1"/>
    </source>
</evidence>
<name>A0A0V1JMV0_9BILA</name>
<dbReference type="EMBL" id="JYDW01003897">
    <property type="protein sequence ID" value="KRZ36308.1"/>
    <property type="molecule type" value="Genomic_DNA"/>
</dbReference>
<keyword evidence="2" id="KW-1185">Reference proteome</keyword>
<proteinExistence type="predicted"/>
<accession>A0A0V1JMV0</accession>
<dbReference type="AlphaFoldDB" id="A0A0V1JMV0"/>
<gene>
    <name evidence="1" type="ORF">T02_8008</name>
</gene>
<comment type="caution">
    <text evidence="1">The sequence shown here is derived from an EMBL/GenBank/DDBJ whole genome shotgun (WGS) entry which is preliminary data.</text>
</comment>
<protein>
    <submittedName>
        <fullName evidence="1">Uncharacterized protein</fullName>
    </submittedName>
</protein>
<dbReference type="Proteomes" id="UP000054721">
    <property type="component" value="Unassembled WGS sequence"/>
</dbReference>
<evidence type="ECO:0000313" key="2">
    <source>
        <dbReference type="Proteomes" id="UP000054721"/>
    </source>
</evidence>
<sequence length="34" mass="3814">MLASMTPDLLPRISTSQILDGFVQFIDLLDCVFL</sequence>
<reference evidence="1 2" key="1">
    <citation type="submission" date="2015-05" db="EMBL/GenBank/DDBJ databases">
        <title>Evolution of Trichinella species and genotypes.</title>
        <authorList>
            <person name="Korhonen P.K."/>
            <person name="Edoardo P."/>
            <person name="Giuseppe L.R."/>
            <person name="Gasser R.B."/>
        </authorList>
    </citation>
    <scope>NUCLEOTIDE SEQUENCE [LARGE SCALE GENOMIC DNA]</scope>
    <source>
        <strain evidence="1">ISS10</strain>
    </source>
</reference>